<evidence type="ECO:0000313" key="3">
    <source>
        <dbReference type="Proteomes" id="UP001301958"/>
    </source>
</evidence>
<dbReference type="AlphaFoldDB" id="A0AAN6YQK7"/>
<keyword evidence="3" id="KW-1185">Reference proteome</keyword>
<reference evidence="2" key="1">
    <citation type="journal article" date="2023" name="Mol. Phylogenet. Evol.">
        <title>Genome-scale phylogeny and comparative genomics of the fungal order Sordariales.</title>
        <authorList>
            <person name="Hensen N."/>
            <person name="Bonometti L."/>
            <person name="Westerberg I."/>
            <person name="Brannstrom I.O."/>
            <person name="Guillou S."/>
            <person name="Cros-Aarteil S."/>
            <person name="Calhoun S."/>
            <person name="Haridas S."/>
            <person name="Kuo A."/>
            <person name="Mondo S."/>
            <person name="Pangilinan J."/>
            <person name="Riley R."/>
            <person name="LaButti K."/>
            <person name="Andreopoulos B."/>
            <person name="Lipzen A."/>
            <person name="Chen C."/>
            <person name="Yan M."/>
            <person name="Daum C."/>
            <person name="Ng V."/>
            <person name="Clum A."/>
            <person name="Steindorff A."/>
            <person name="Ohm R.A."/>
            <person name="Martin F."/>
            <person name="Silar P."/>
            <person name="Natvig D.O."/>
            <person name="Lalanne C."/>
            <person name="Gautier V."/>
            <person name="Ament-Velasquez S.L."/>
            <person name="Kruys A."/>
            <person name="Hutchinson M.I."/>
            <person name="Powell A.J."/>
            <person name="Barry K."/>
            <person name="Miller A.N."/>
            <person name="Grigoriev I.V."/>
            <person name="Debuchy R."/>
            <person name="Gladieux P."/>
            <person name="Hiltunen Thoren M."/>
            <person name="Johannesson H."/>
        </authorList>
    </citation>
    <scope>NUCLEOTIDE SEQUENCE</scope>
    <source>
        <strain evidence="2">CBS 990.96</strain>
    </source>
</reference>
<dbReference type="Proteomes" id="UP001301958">
    <property type="component" value="Unassembled WGS sequence"/>
</dbReference>
<comment type="caution">
    <text evidence="2">The sequence shown here is derived from an EMBL/GenBank/DDBJ whole genome shotgun (WGS) entry which is preliminary data.</text>
</comment>
<reference evidence="2" key="2">
    <citation type="submission" date="2023-05" db="EMBL/GenBank/DDBJ databases">
        <authorList>
            <consortium name="Lawrence Berkeley National Laboratory"/>
            <person name="Steindorff A."/>
            <person name="Hensen N."/>
            <person name="Bonometti L."/>
            <person name="Westerberg I."/>
            <person name="Brannstrom I.O."/>
            <person name="Guillou S."/>
            <person name="Cros-Aarteil S."/>
            <person name="Calhoun S."/>
            <person name="Haridas S."/>
            <person name="Kuo A."/>
            <person name="Mondo S."/>
            <person name="Pangilinan J."/>
            <person name="Riley R."/>
            <person name="Labutti K."/>
            <person name="Andreopoulos B."/>
            <person name="Lipzen A."/>
            <person name="Chen C."/>
            <person name="Yanf M."/>
            <person name="Daum C."/>
            <person name="Ng V."/>
            <person name="Clum A."/>
            <person name="Ohm R."/>
            <person name="Martin F."/>
            <person name="Silar P."/>
            <person name="Natvig D."/>
            <person name="Lalanne C."/>
            <person name="Gautier V."/>
            <person name="Ament-Velasquez S.L."/>
            <person name="Kruys A."/>
            <person name="Hutchinson M.I."/>
            <person name="Powell A.J."/>
            <person name="Barry K."/>
            <person name="Miller A.N."/>
            <person name="Grigoriev I.V."/>
            <person name="Debuchy R."/>
            <person name="Gladieux P."/>
            <person name="Thoren M.H."/>
            <person name="Johannesson H."/>
        </authorList>
    </citation>
    <scope>NUCLEOTIDE SEQUENCE</scope>
    <source>
        <strain evidence="2">CBS 990.96</strain>
    </source>
</reference>
<feature type="compositionally biased region" description="Basic residues" evidence="1">
    <location>
        <begin position="15"/>
        <end position="26"/>
    </location>
</feature>
<evidence type="ECO:0000313" key="2">
    <source>
        <dbReference type="EMBL" id="KAK4220557.1"/>
    </source>
</evidence>
<protein>
    <submittedName>
        <fullName evidence="2">Uncharacterized protein</fullName>
    </submittedName>
</protein>
<accession>A0AAN6YQK7</accession>
<name>A0AAN6YQK7_9PEZI</name>
<feature type="region of interest" description="Disordered" evidence="1">
    <location>
        <begin position="1"/>
        <end position="46"/>
    </location>
</feature>
<sequence>MCPQDPKCPIPYAHGRGKAHQPKTKRNPAAISKPQSRRNSSRVNRTKLQEATLKSSRMWHLSAAFRDHNNRLAHKISELGPSDKFSDDLDLVRDLLSRWICGFADYDIWTPLLALLEQGLPEPATTTSTTPVWSSEEANLIEAWLAKPATTIVLHPIWNRFPDPNKIRKLMADVIIGPSTQAHAELLVTMLLSYGADITYTSGGQSHFSAIDVAVRGVTDTRYYQSRMADMLFLLMNNPEGSRQMQTSVPQETFEKISTFWSSEKGRTEMYRIIRLWREREEQFAEGSNSAYQWISQLLHYTRST</sequence>
<evidence type="ECO:0000256" key="1">
    <source>
        <dbReference type="SAM" id="MobiDB-lite"/>
    </source>
</evidence>
<organism evidence="2 3">
    <name type="scientific">Podospora fimiseda</name>
    <dbReference type="NCBI Taxonomy" id="252190"/>
    <lineage>
        <taxon>Eukaryota</taxon>
        <taxon>Fungi</taxon>
        <taxon>Dikarya</taxon>
        <taxon>Ascomycota</taxon>
        <taxon>Pezizomycotina</taxon>
        <taxon>Sordariomycetes</taxon>
        <taxon>Sordariomycetidae</taxon>
        <taxon>Sordariales</taxon>
        <taxon>Podosporaceae</taxon>
        <taxon>Podospora</taxon>
    </lineage>
</organism>
<gene>
    <name evidence="2" type="ORF">QBC38DRAFT_494047</name>
</gene>
<proteinExistence type="predicted"/>
<dbReference type="EMBL" id="MU865717">
    <property type="protein sequence ID" value="KAK4220557.1"/>
    <property type="molecule type" value="Genomic_DNA"/>
</dbReference>